<evidence type="ECO:0000313" key="4">
    <source>
        <dbReference type="Proteomes" id="UP000001062"/>
    </source>
</evidence>
<dbReference type="Proteomes" id="UP000001062">
    <property type="component" value="Chromosome"/>
</dbReference>
<dbReference type="AlphaFoldDB" id="F2JVS2"/>
<dbReference type="InterPro" id="IPR006016">
    <property type="entry name" value="UspA"/>
</dbReference>
<reference evidence="3 4" key="1">
    <citation type="journal article" date="2012" name="Stand. Genomic Sci.">
        <title>Complete genome sequence of the melanogenic marine bacterium Marinomonas mediterranea type strain (MMB-1(T)).</title>
        <authorList>
            <person name="Lucas-Elio P."/>
            <person name="Goodwin L."/>
            <person name="Woyke T."/>
            <person name="Pitluck S."/>
            <person name="Nolan M."/>
            <person name="Kyrpides N.C."/>
            <person name="Detter J.C."/>
            <person name="Copeland A."/>
            <person name="Teshima H."/>
            <person name="Bruce D."/>
            <person name="Detter C."/>
            <person name="Tapia R."/>
            <person name="Han S."/>
            <person name="Land M.L."/>
            <person name="Ivanova N."/>
            <person name="Mikhailova N."/>
            <person name="Johnston A.W."/>
            <person name="Sanchez-Amat A."/>
        </authorList>
    </citation>
    <scope>NUCLEOTIDE SEQUENCE [LARGE SCALE GENOMIC DNA]</scope>
    <source>
        <strain evidence="4">ATCC 700492 / JCM 21426 / NBRC 103028 / MMB-1</strain>
    </source>
</reference>
<proteinExistence type="inferred from homology"/>
<gene>
    <name evidence="3" type="ordered locus">Marme_2476</name>
</gene>
<dbReference type="HOGENOM" id="CLU_049301_5_1_6"/>
<name>F2JVS2_MARM1</name>
<dbReference type="PRINTS" id="PR01438">
    <property type="entry name" value="UNVRSLSTRESS"/>
</dbReference>
<protein>
    <submittedName>
        <fullName evidence="3">UspA domain-containing protein</fullName>
    </submittedName>
</protein>
<accession>F2JVS2</accession>
<organism evidence="3 4">
    <name type="scientific">Marinomonas mediterranea (strain ATCC 700492 / JCM 21426 / NBRC 103028 / MMB-1)</name>
    <dbReference type="NCBI Taxonomy" id="717774"/>
    <lineage>
        <taxon>Bacteria</taxon>
        <taxon>Pseudomonadati</taxon>
        <taxon>Pseudomonadota</taxon>
        <taxon>Gammaproteobacteria</taxon>
        <taxon>Oceanospirillales</taxon>
        <taxon>Oceanospirillaceae</taxon>
        <taxon>Marinomonas</taxon>
    </lineage>
</organism>
<dbReference type="SUPFAM" id="SSF52402">
    <property type="entry name" value="Adenine nucleotide alpha hydrolases-like"/>
    <property type="match status" value="2"/>
</dbReference>
<dbReference type="Pfam" id="PF00582">
    <property type="entry name" value="Usp"/>
    <property type="match status" value="2"/>
</dbReference>
<dbReference type="eggNOG" id="COG0589">
    <property type="taxonomic scope" value="Bacteria"/>
</dbReference>
<dbReference type="OrthoDB" id="9804721at2"/>
<feature type="domain" description="UspA" evidence="2">
    <location>
        <begin position="206"/>
        <end position="284"/>
    </location>
</feature>
<comment type="similarity">
    <text evidence="1">Belongs to the universal stress protein A family.</text>
</comment>
<dbReference type="Gene3D" id="3.40.50.12370">
    <property type="match status" value="1"/>
</dbReference>
<evidence type="ECO:0000313" key="3">
    <source>
        <dbReference type="EMBL" id="ADZ91708.1"/>
    </source>
</evidence>
<evidence type="ECO:0000259" key="2">
    <source>
        <dbReference type="Pfam" id="PF00582"/>
    </source>
</evidence>
<dbReference type="STRING" id="717774.Marme_2476"/>
<dbReference type="CDD" id="cd00293">
    <property type="entry name" value="USP-like"/>
    <property type="match status" value="2"/>
</dbReference>
<evidence type="ECO:0000256" key="1">
    <source>
        <dbReference type="ARBA" id="ARBA00008791"/>
    </source>
</evidence>
<dbReference type="RefSeq" id="WP_013661612.1">
    <property type="nucleotide sequence ID" value="NC_015276.1"/>
</dbReference>
<keyword evidence="4" id="KW-1185">Reference proteome</keyword>
<dbReference type="PANTHER" id="PTHR46268:SF6">
    <property type="entry name" value="UNIVERSAL STRESS PROTEIN UP12"/>
    <property type="match status" value="1"/>
</dbReference>
<dbReference type="KEGG" id="mme:Marme_2476"/>
<dbReference type="InterPro" id="IPR006015">
    <property type="entry name" value="Universal_stress_UspA"/>
</dbReference>
<dbReference type="EMBL" id="CP002583">
    <property type="protein sequence ID" value="ADZ91708.1"/>
    <property type="molecule type" value="Genomic_DNA"/>
</dbReference>
<dbReference type="PANTHER" id="PTHR46268">
    <property type="entry name" value="STRESS RESPONSE PROTEIN NHAX"/>
    <property type="match status" value="1"/>
</dbReference>
<dbReference type="PATRIC" id="fig|717774.3.peg.2559"/>
<feature type="domain" description="UspA" evidence="2">
    <location>
        <begin position="3"/>
        <end position="157"/>
    </location>
</feature>
<sequence>MIKVFAGIDESETTKDVIKASAWASARLEAPLTLLHTIERPDSSVKSDLSGAIGFSSREHLLSELTELDERRAKLASESGKVLLQEAKSKAELVTSSPIETIQRHGDIVDSLIELENTIRLVVLGKCDKIRKNKKHAIGSHVETSARRLHSPILVTPDNFSAPTNFMIAYDGREAADNAINKIIKSPLLKGLKCHLVMVATKANEDKRDKIETAKSLLASEGYEVEAQLLNGEIYPILTQYKRDNNIELLVMGAYAHSKVRQFFVGSNTNKMISESKIPLLILR</sequence>